<name>A0ABN8SUG5_9CNID</name>
<feature type="region of interest" description="Disordered" evidence="1">
    <location>
        <begin position="81"/>
        <end position="102"/>
    </location>
</feature>
<evidence type="ECO:0000256" key="1">
    <source>
        <dbReference type="SAM" id="MobiDB-lite"/>
    </source>
</evidence>
<protein>
    <submittedName>
        <fullName evidence="2">Uncharacterized protein</fullName>
    </submittedName>
</protein>
<proteinExistence type="predicted"/>
<sequence length="102" mass="11501">MDSEPGFIRTLFQSFSLENTDIFRGQRFGINLPLNFDCRSSTSVESSSSGSGVDWTMYRMPLLQMQSLADHSTHLRATCNFPTTPHFPPTALKKKQITRTPS</sequence>
<evidence type="ECO:0000313" key="3">
    <source>
        <dbReference type="Proteomes" id="UP001159427"/>
    </source>
</evidence>
<organism evidence="2 3">
    <name type="scientific">Porites evermanni</name>
    <dbReference type="NCBI Taxonomy" id="104178"/>
    <lineage>
        <taxon>Eukaryota</taxon>
        <taxon>Metazoa</taxon>
        <taxon>Cnidaria</taxon>
        <taxon>Anthozoa</taxon>
        <taxon>Hexacorallia</taxon>
        <taxon>Scleractinia</taxon>
        <taxon>Fungiina</taxon>
        <taxon>Poritidae</taxon>
        <taxon>Porites</taxon>
    </lineage>
</organism>
<evidence type="ECO:0000313" key="2">
    <source>
        <dbReference type="EMBL" id="CAH3194858.1"/>
    </source>
</evidence>
<gene>
    <name evidence="2" type="ORF">PEVE_00028866</name>
</gene>
<feature type="compositionally biased region" description="Basic residues" evidence="1">
    <location>
        <begin position="92"/>
        <end position="102"/>
    </location>
</feature>
<dbReference type="EMBL" id="CALNXI010004004">
    <property type="protein sequence ID" value="CAH3194858.1"/>
    <property type="molecule type" value="Genomic_DNA"/>
</dbReference>
<comment type="caution">
    <text evidence="2">The sequence shown here is derived from an EMBL/GenBank/DDBJ whole genome shotgun (WGS) entry which is preliminary data.</text>
</comment>
<keyword evidence="3" id="KW-1185">Reference proteome</keyword>
<dbReference type="Proteomes" id="UP001159427">
    <property type="component" value="Unassembled WGS sequence"/>
</dbReference>
<reference evidence="2 3" key="1">
    <citation type="submission" date="2022-05" db="EMBL/GenBank/DDBJ databases">
        <authorList>
            <consortium name="Genoscope - CEA"/>
            <person name="William W."/>
        </authorList>
    </citation>
    <scope>NUCLEOTIDE SEQUENCE [LARGE SCALE GENOMIC DNA]</scope>
</reference>
<accession>A0ABN8SUG5</accession>